<dbReference type="Proteomes" id="UP001279734">
    <property type="component" value="Unassembled WGS sequence"/>
</dbReference>
<comment type="caution">
    <text evidence="1">The sequence shown here is derived from an EMBL/GenBank/DDBJ whole genome shotgun (WGS) entry which is preliminary data.</text>
</comment>
<accession>A0AAD3T8K9</accession>
<evidence type="ECO:0000313" key="2">
    <source>
        <dbReference type="Proteomes" id="UP001279734"/>
    </source>
</evidence>
<dbReference type="EMBL" id="BSYO01000027">
    <property type="protein sequence ID" value="GMH23957.1"/>
    <property type="molecule type" value="Genomic_DNA"/>
</dbReference>
<reference evidence="1" key="1">
    <citation type="submission" date="2023-05" db="EMBL/GenBank/DDBJ databases">
        <title>Nepenthes gracilis genome sequencing.</title>
        <authorList>
            <person name="Fukushima K."/>
        </authorList>
    </citation>
    <scope>NUCLEOTIDE SEQUENCE</scope>
    <source>
        <strain evidence="1">SING2019-196</strain>
    </source>
</reference>
<organism evidence="1 2">
    <name type="scientific">Nepenthes gracilis</name>
    <name type="common">Slender pitcher plant</name>
    <dbReference type="NCBI Taxonomy" id="150966"/>
    <lineage>
        <taxon>Eukaryota</taxon>
        <taxon>Viridiplantae</taxon>
        <taxon>Streptophyta</taxon>
        <taxon>Embryophyta</taxon>
        <taxon>Tracheophyta</taxon>
        <taxon>Spermatophyta</taxon>
        <taxon>Magnoliopsida</taxon>
        <taxon>eudicotyledons</taxon>
        <taxon>Gunneridae</taxon>
        <taxon>Pentapetalae</taxon>
        <taxon>Caryophyllales</taxon>
        <taxon>Nepenthaceae</taxon>
        <taxon>Nepenthes</taxon>
    </lineage>
</organism>
<sequence length="91" mass="10538">MVEEGKVAVAKLDGSWKPTPTASCQLFTWRQKVTVMAAMTTSVADYWRWKLVAVKLPKTSWADSMRRSNREAKVSDILQVRLHQRAIWFEK</sequence>
<name>A0AAD3T8K9_NEPGR</name>
<evidence type="ECO:0000313" key="1">
    <source>
        <dbReference type="EMBL" id="GMH23957.1"/>
    </source>
</evidence>
<gene>
    <name evidence="1" type="ORF">Nepgr_025800</name>
</gene>
<protein>
    <submittedName>
        <fullName evidence="1">Uncharacterized protein</fullName>
    </submittedName>
</protein>
<keyword evidence="2" id="KW-1185">Reference proteome</keyword>
<proteinExistence type="predicted"/>
<dbReference type="AlphaFoldDB" id="A0AAD3T8K9"/>